<comment type="caution">
    <text evidence="1">The sequence shown here is derived from an EMBL/GenBank/DDBJ whole genome shotgun (WGS) entry which is preliminary data.</text>
</comment>
<dbReference type="AlphaFoldDB" id="A0A553HYA3"/>
<evidence type="ECO:0000313" key="1">
    <source>
        <dbReference type="EMBL" id="TRX92929.1"/>
    </source>
</evidence>
<dbReference type="OrthoDB" id="194358at2759"/>
<dbReference type="Proteomes" id="UP000319160">
    <property type="component" value="Unassembled WGS sequence"/>
</dbReference>
<accession>A0A553HYA3</accession>
<reference evidence="2" key="1">
    <citation type="submission" date="2019-06" db="EMBL/GenBank/DDBJ databases">
        <title>Draft genome sequence of the griseofulvin-producing fungus Xylaria cubensis strain G536.</title>
        <authorList>
            <person name="Mead M.E."/>
            <person name="Raja H.A."/>
            <person name="Steenwyk J.L."/>
            <person name="Knowles S.L."/>
            <person name="Oberlies N.H."/>
            <person name="Rokas A."/>
        </authorList>
    </citation>
    <scope>NUCLEOTIDE SEQUENCE [LARGE SCALE GENOMIC DNA]</scope>
    <source>
        <strain evidence="2">G536</strain>
    </source>
</reference>
<dbReference type="EMBL" id="VFLP01000032">
    <property type="protein sequence ID" value="TRX92929.1"/>
    <property type="molecule type" value="Genomic_DNA"/>
</dbReference>
<evidence type="ECO:0000313" key="2">
    <source>
        <dbReference type="Proteomes" id="UP000319160"/>
    </source>
</evidence>
<name>A0A553HYA3_9PEZI</name>
<organism evidence="1 2">
    <name type="scientific">Xylaria flabelliformis</name>
    <dbReference type="NCBI Taxonomy" id="2512241"/>
    <lineage>
        <taxon>Eukaryota</taxon>
        <taxon>Fungi</taxon>
        <taxon>Dikarya</taxon>
        <taxon>Ascomycota</taxon>
        <taxon>Pezizomycotina</taxon>
        <taxon>Sordariomycetes</taxon>
        <taxon>Xylariomycetidae</taxon>
        <taxon>Xylariales</taxon>
        <taxon>Xylariaceae</taxon>
        <taxon>Xylaria</taxon>
    </lineage>
</organism>
<gene>
    <name evidence="1" type="ORF">FHL15_006067</name>
</gene>
<proteinExistence type="predicted"/>
<protein>
    <recommendedName>
        <fullName evidence="3">Heterokaryon incompatibility domain-containing protein</fullName>
    </recommendedName>
</protein>
<keyword evidence="2" id="KW-1185">Reference proteome</keyword>
<evidence type="ECO:0008006" key="3">
    <source>
        <dbReference type="Google" id="ProtNLM"/>
    </source>
</evidence>
<sequence>MYPNCKIYDSAVIKAKFIDPVLGTDTLDEVIKAGFDIETVLGITLLRWQSSHSETRTMLPSRIPGWQHMRNDTYRSMMRWANYALMVLDTGHFARGFHICKEGDIVALLSGCDFPVALRPDGNGNYRFVAPLYVDEIMYGEAWPEDESELEEITLV</sequence>